<evidence type="ECO:0000259" key="1">
    <source>
        <dbReference type="Pfam" id="PF25335"/>
    </source>
</evidence>
<dbReference type="PANTHER" id="PTHR34365:SF2">
    <property type="entry name" value="ENOLASE (DUF1399)"/>
    <property type="match status" value="1"/>
</dbReference>
<evidence type="ECO:0000313" key="3">
    <source>
        <dbReference type="Proteomes" id="UP001634393"/>
    </source>
</evidence>
<dbReference type="InterPro" id="IPR057518">
    <property type="entry name" value="GRDP_C"/>
</dbReference>
<evidence type="ECO:0000313" key="2">
    <source>
        <dbReference type="EMBL" id="KAL3843507.1"/>
    </source>
</evidence>
<protein>
    <recommendedName>
        <fullName evidence="1">GRPD C-terminal domain-containing protein</fullName>
    </recommendedName>
</protein>
<gene>
    <name evidence="2" type="ORF">ACJIZ3_000910</name>
</gene>
<dbReference type="EMBL" id="JBJXBP010000002">
    <property type="protein sequence ID" value="KAL3843507.1"/>
    <property type="molecule type" value="Genomic_DNA"/>
</dbReference>
<sequence length="748" mass="86892">MSVTVRSLSEITEQNTLLLFSVDLVAAARRNLGFLRLVNNSQWLHQKSTIVEAIRRYDQIWMPLIADLDKGSKPPMILPPLDVEWVWFCHTLNPASYRDYCESRFSRLIGKPTIFDEENEEYALNRCREIWELKYPLEPFANEDDRSICLEYHSSSLSEDLFGQVSKQINFCRIFSEPYYLEIVYLIAAKQRYKGFIYMIHRFGNECSCFVPTSDVLLMWLTHKSYPTIYAMDVKELKDDFDKIVGVWEAVKEEYLQETKILWERIFDQPYEKAGGEAFTRPMTNEPPLYWDVTDADVNTKYKSLAPRFIFEVCISVKLNSNTKQMKRNLSKEFLCIRIMKRHKEFKLDKPVSNFTSELWQKALHFYCEFGTKGMTFELRHYGGRCFKGSTLKESTVFSWNDLLRAPSLTLGKEIDQRVRIVASITPPAQASYLLKCVPDRVTDDSGAMISDVILRMNQYRPQEGRWLSRTVLDHAGRECFVIRMRVGGGFWRRGGEVPKAVKWEDRIIEIHEGSWSYVTGSCSIGRSPEKVVGTATPKEPPEGYQASWSFSTKNELLIQWDSSKSISSLRFDLKSEESDEKLVKLLQGRQMQYQIKKSKKEDNINEEEEEEFVTMVRYSEENPSGKATALLNWKLLVVELLPEEDSVFVLLVCLSILRSVSEMKREDVGRLLHRRRIREAKVGERDWGSVILHPWSSSSSPFLHPWYWNANLVMTSQVKDQVVTTQQSLNYSQAEGGDKLYKSGIIP</sequence>
<name>A0ABD3U372_9LAMI</name>
<keyword evidence="3" id="KW-1185">Reference proteome</keyword>
<feature type="domain" description="GRPD C-terminal" evidence="1">
    <location>
        <begin position="472"/>
        <end position="640"/>
    </location>
</feature>
<proteinExistence type="predicted"/>
<organism evidence="2 3">
    <name type="scientific">Penstemon smallii</name>
    <dbReference type="NCBI Taxonomy" id="265156"/>
    <lineage>
        <taxon>Eukaryota</taxon>
        <taxon>Viridiplantae</taxon>
        <taxon>Streptophyta</taxon>
        <taxon>Embryophyta</taxon>
        <taxon>Tracheophyta</taxon>
        <taxon>Spermatophyta</taxon>
        <taxon>Magnoliopsida</taxon>
        <taxon>eudicotyledons</taxon>
        <taxon>Gunneridae</taxon>
        <taxon>Pentapetalae</taxon>
        <taxon>asterids</taxon>
        <taxon>lamiids</taxon>
        <taxon>Lamiales</taxon>
        <taxon>Plantaginaceae</taxon>
        <taxon>Cheloneae</taxon>
        <taxon>Penstemon</taxon>
    </lineage>
</organism>
<dbReference type="Pfam" id="PF25335">
    <property type="entry name" value="GRDP_C"/>
    <property type="match status" value="1"/>
</dbReference>
<dbReference type="PANTHER" id="PTHR34365">
    <property type="entry name" value="ENOLASE (DUF1399)"/>
    <property type="match status" value="1"/>
</dbReference>
<dbReference type="AlphaFoldDB" id="A0ABD3U372"/>
<dbReference type="Pfam" id="PF07173">
    <property type="entry name" value="GRDP-like"/>
    <property type="match status" value="1"/>
</dbReference>
<reference evidence="2 3" key="1">
    <citation type="submission" date="2024-12" db="EMBL/GenBank/DDBJ databases">
        <title>The unique morphological basis and parallel evolutionary history of personate flowers in Penstemon.</title>
        <authorList>
            <person name="Depatie T.H."/>
            <person name="Wessinger C.A."/>
        </authorList>
    </citation>
    <scope>NUCLEOTIDE SEQUENCE [LARGE SCALE GENOMIC DNA]</scope>
    <source>
        <strain evidence="2">WTNN_2</strain>
        <tissue evidence="2">Leaf</tissue>
    </source>
</reference>
<dbReference type="InterPro" id="IPR009836">
    <property type="entry name" value="GRDP-like"/>
</dbReference>
<dbReference type="Proteomes" id="UP001634393">
    <property type="component" value="Unassembled WGS sequence"/>
</dbReference>
<accession>A0ABD3U372</accession>
<comment type="caution">
    <text evidence="2">The sequence shown here is derived from an EMBL/GenBank/DDBJ whole genome shotgun (WGS) entry which is preliminary data.</text>
</comment>